<dbReference type="EMBL" id="QUNI01000010">
    <property type="protein sequence ID" value="REG96212.1"/>
    <property type="molecule type" value="Genomic_DNA"/>
</dbReference>
<organism evidence="1 2">
    <name type="scientific">Flavobacterium aquicola</name>
    <dbReference type="NCBI Taxonomy" id="1682742"/>
    <lineage>
        <taxon>Bacteria</taxon>
        <taxon>Pseudomonadati</taxon>
        <taxon>Bacteroidota</taxon>
        <taxon>Flavobacteriia</taxon>
        <taxon>Flavobacteriales</taxon>
        <taxon>Flavobacteriaceae</taxon>
        <taxon>Flavobacterium</taxon>
    </lineage>
</organism>
<accession>A0A3E0ED65</accession>
<protein>
    <submittedName>
        <fullName evidence="1">Uncharacterized protein</fullName>
    </submittedName>
</protein>
<reference evidence="1 2" key="1">
    <citation type="submission" date="2018-08" db="EMBL/GenBank/DDBJ databases">
        <title>Genomic Encyclopedia of Archaeal and Bacterial Type Strains, Phase II (KMG-II): from individual species to whole genera.</title>
        <authorList>
            <person name="Goeker M."/>
        </authorList>
    </citation>
    <scope>NUCLEOTIDE SEQUENCE [LARGE SCALE GENOMIC DNA]</scope>
    <source>
        <strain evidence="1 2">DSM 100880</strain>
    </source>
</reference>
<evidence type="ECO:0000313" key="1">
    <source>
        <dbReference type="EMBL" id="REG96212.1"/>
    </source>
</evidence>
<evidence type="ECO:0000313" key="2">
    <source>
        <dbReference type="Proteomes" id="UP000257136"/>
    </source>
</evidence>
<dbReference type="RefSeq" id="WP_147298245.1">
    <property type="nucleotide sequence ID" value="NZ_QUNI01000010.1"/>
</dbReference>
<dbReference type="Proteomes" id="UP000257136">
    <property type="component" value="Unassembled WGS sequence"/>
</dbReference>
<name>A0A3E0ED65_9FLAO</name>
<keyword evidence="2" id="KW-1185">Reference proteome</keyword>
<proteinExistence type="predicted"/>
<dbReference type="AlphaFoldDB" id="A0A3E0ED65"/>
<gene>
    <name evidence="1" type="ORF">C8P67_11032</name>
</gene>
<comment type="caution">
    <text evidence="1">The sequence shown here is derived from an EMBL/GenBank/DDBJ whole genome shotgun (WGS) entry which is preliminary data.</text>
</comment>
<dbReference type="OrthoDB" id="1371326at2"/>
<sequence length="202" mass="23049">MTPILLNQLRSIITSPLISMFCKKYEENEMLLKKSIDTSICTVLIGLDNIIENPSLYEKIIECITFTEFYKTIEYDNGKLSSINYSFEREGFIPLNLIFSTKKGRISEMISNEVGIKSATAGAVLNFAVMLILSHFENEKQKTKSILQNNLHSEKKAILSTIPEGIRIILGYPDFEYEDTSNSDTSVKTNLKPYFFSKIFKL</sequence>